<feature type="compositionally biased region" description="Basic and acidic residues" evidence="1">
    <location>
        <begin position="948"/>
        <end position="963"/>
    </location>
</feature>
<feature type="compositionally biased region" description="Pro residues" evidence="1">
    <location>
        <begin position="1173"/>
        <end position="1193"/>
    </location>
</feature>
<feature type="compositionally biased region" description="Polar residues" evidence="1">
    <location>
        <begin position="1106"/>
        <end position="1125"/>
    </location>
</feature>
<feature type="compositionally biased region" description="Basic and acidic residues" evidence="1">
    <location>
        <begin position="532"/>
        <end position="547"/>
    </location>
</feature>
<protein>
    <submittedName>
        <fullName evidence="2">Uncharacterized protein</fullName>
    </submittedName>
</protein>
<feature type="region of interest" description="Disordered" evidence="1">
    <location>
        <begin position="880"/>
        <end position="1275"/>
    </location>
</feature>
<feature type="compositionally biased region" description="Polar residues" evidence="1">
    <location>
        <begin position="514"/>
        <end position="527"/>
    </location>
</feature>
<feature type="compositionally biased region" description="Polar residues" evidence="1">
    <location>
        <begin position="479"/>
        <end position="491"/>
    </location>
</feature>
<feature type="compositionally biased region" description="Polar residues" evidence="1">
    <location>
        <begin position="1025"/>
        <end position="1034"/>
    </location>
</feature>
<dbReference type="EMBL" id="ML977167">
    <property type="protein sequence ID" value="KAF1984581.1"/>
    <property type="molecule type" value="Genomic_DNA"/>
</dbReference>
<feature type="region of interest" description="Disordered" evidence="1">
    <location>
        <begin position="424"/>
        <end position="703"/>
    </location>
</feature>
<feature type="compositionally biased region" description="Low complexity" evidence="1">
    <location>
        <begin position="1216"/>
        <end position="1238"/>
    </location>
</feature>
<feature type="compositionally biased region" description="Low complexity" evidence="1">
    <location>
        <begin position="1155"/>
        <end position="1172"/>
    </location>
</feature>
<evidence type="ECO:0000313" key="3">
    <source>
        <dbReference type="Proteomes" id="UP000800041"/>
    </source>
</evidence>
<evidence type="ECO:0000256" key="1">
    <source>
        <dbReference type="SAM" id="MobiDB-lite"/>
    </source>
</evidence>
<name>A0A6G1GUE6_9PEZI</name>
<proteinExistence type="predicted"/>
<feature type="compositionally biased region" description="Polar residues" evidence="1">
    <location>
        <begin position="786"/>
        <end position="802"/>
    </location>
</feature>
<feature type="region of interest" description="Disordered" evidence="1">
    <location>
        <begin position="322"/>
        <end position="393"/>
    </location>
</feature>
<feature type="compositionally biased region" description="Basic and acidic residues" evidence="1">
    <location>
        <begin position="807"/>
        <end position="819"/>
    </location>
</feature>
<feature type="region of interest" description="Disordered" evidence="1">
    <location>
        <begin position="1"/>
        <end position="37"/>
    </location>
</feature>
<feature type="compositionally biased region" description="Polar residues" evidence="1">
    <location>
        <begin position="1137"/>
        <end position="1146"/>
    </location>
</feature>
<accession>A0A6G1GUE6</accession>
<gene>
    <name evidence="2" type="ORF">K402DRAFT_395601</name>
</gene>
<feature type="compositionally biased region" description="Basic and acidic residues" evidence="1">
    <location>
        <begin position="219"/>
        <end position="252"/>
    </location>
</feature>
<keyword evidence="3" id="KW-1185">Reference proteome</keyword>
<dbReference type="OrthoDB" id="5341904at2759"/>
<evidence type="ECO:0000313" key="2">
    <source>
        <dbReference type="EMBL" id="KAF1984581.1"/>
    </source>
</evidence>
<reference evidence="2" key="1">
    <citation type="journal article" date="2020" name="Stud. Mycol.">
        <title>101 Dothideomycetes genomes: a test case for predicting lifestyles and emergence of pathogens.</title>
        <authorList>
            <person name="Haridas S."/>
            <person name="Albert R."/>
            <person name="Binder M."/>
            <person name="Bloem J."/>
            <person name="Labutti K."/>
            <person name="Salamov A."/>
            <person name="Andreopoulos B."/>
            <person name="Baker S."/>
            <person name="Barry K."/>
            <person name="Bills G."/>
            <person name="Bluhm B."/>
            <person name="Cannon C."/>
            <person name="Castanera R."/>
            <person name="Culley D."/>
            <person name="Daum C."/>
            <person name="Ezra D."/>
            <person name="Gonzalez J."/>
            <person name="Henrissat B."/>
            <person name="Kuo A."/>
            <person name="Liang C."/>
            <person name="Lipzen A."/>
            <person name="Lutzoni F."/>
            <person name="Magnuson J."/>
            <person name="Mondo S."/>
            <person name="Nolan M."/>
            <person name="Ohm R."/>
            <person name="Pangilinan J."/>
            <person name="Park H.-J."/>
            <person name="Ramirez L."/>
            <person name="Alfaro M."/>
            <person name="Sun H."/>
            <person name="Tritt A."/>
            <person name="Yoshinaga Y."/>
            <person name="Zwiers L.-H."/>
            <person name="Turgeon B."/>
            <person name="Goodwin S."/>
            <person name="Spatafora J."/>
            <person name="Crous P."/>
            <person name="Grigoriev I."/>
        </authorList>
    </citation>
    <scope>NUCLEOTIDE SEQUENCE</scope>
    <source>
        <strain evidence="2">CBS 113979</strain>
    </source>
</reference>
<feature type="region of interest" description="Disordered" evidence="1">
    <location>
        <begin position="1287"/>
        <end position="1307"/>
    </location>
</feature>
<feature type="compositionally biased region" description="Polar residues" evidence="1">
    <location>
        <begin position="427"/>
        <end position="436"/>
    </location>
</feature>
<feature type="region of interest" description="Disordered" evidence="1">
    <location>
        <begin position="754"/>
        <end position="826"/>
    </location>
</feature>
<feature type="compositionally biased region" description="Basic and acidic residues" evidence="1">
    <location>
        <begin position="754"/>
        <end position="771"/>
    </location>
</feature>
<feature type="compositionally biased region" description="Basic and acidic residues" evidence="1">
    <location>
        <begin position="655"/>
        <end position="678"/>
    </location>
</feature>
<organism evidence="2 3">
    <name type="scientific">Aulographum hederae CBS 113979</name>
    <dbReference type="NCBI Taxonomy" id="1176131"/>
    <lineage>
        <taxon>Eukaryota</taxon>
        <taxon>Fungi</taxon>
        <taxon>Dikarya</taxon>
        <taxon>Ascomycota</taxon>
        <taxon>Pezizomycotina</taxon>
        <taxon>Dothideomycetes</taxon>
        <taxon>Pleosporomycetidae</taxon>
        <taxon>Aulographales</taxon>
        <taxon>Aulographaceae</taxon>
    </lineage>
</organism>
<feature type="region of interest" description="Disordered" evidence="1">
    <location>
        <begin position="158"/>
        <end position="273"/>
    </location>
</feature>
<dbReference type="Proteomes" id="UP000800041">
    <property type="component" value="Unassembled WGS sequence"/>
</dbReference>
<feature type="compositionally biased region" description="Basic residues" evidence="1">
    <location>
        <begin position="679"/>
        <end position="689"/>
    </location>
</feature>
<feature type="compositionally biased region" description="Polar residues" evidence="1">
    <location>
        <begin position="690"/>
        <end position="700"/>
    </location>
</feature>
<feature type="compositionally biased region" description="Pro residues" evidence="1">
    <location>
        <begin position="168"/>
        <end position="177"/>
    </location>
</feature>
<feature type="compositionally biased region" description="Low complexity" evidence="1">
    <location>
        <begin position="1250"/>
        <end position="1263"/>
    </location>
</feature>
<feature type="compositionally biased region" description="Low complexity" evidence="1">
    <location>
        <begin position="636"/>
        <end position="649"/>
    </location>
</feature>
<sequence>MGNSPSALEQKEQHRLTKPKTNTNSPLPAKGPVRTSADFATLPYSEIRASTTQDDWKFSDSNTSLILSEEMRQNPAIEKQEFASNISRQLSTISKRKSHTHLANARAQLTGSKNASNTSLVESQPVDIQAALRILQELSRTASPEDLVALHHALLPKRSMERMSPGPRDSPPPPSLPTSPIEQQSNPSDLLIRRKSLATPGIATRPARVEPSTITPPSHDGDGETSRSKQHSKNGEQRRDNHVKAALRRLDPVESGDELSIIGRQSPAPRATTPGDMDYSILGGLQLGSLVVTNGTAHSPTPSVTSAALLSPMAATLDDTEYYTASDGEGRSTPYASRMEEPLTDSTEAPAELEAPPVPQHRVKITRPRELSPRSSSPLKQMMQPEHETPVFSVAQTAQALRTRTRTRQDAANLATEYLAEIASESPFASQQSLTPDSPGDRFATTKSELGDDEDEGFQEPSISTRESTPAKPTISEPAISSSPLTRSVSSDPVDWPAERLPHHRPSLGLRPQQAKSDSGYSSNASLSAVYSDRKASSSSKRSDVYERQGWPAAPNSDPSQEDVESMYTFEEMLTTFPRSAVKRLAGDASTERMSMSPPPPPPPPKIEERPKLITAKTQPVLPSAERQEKPRRQSLFRSKSSSRKSLGGASDGTLTKEKSSKEKASAKEKSPAKEVKPSKGKLQKKRPKSSGSIIVQQSRPILGDSLPVIPVDMILKFNDRIQKTPEMEHLTHTFPSVKSSDSVEVEHVPYTHDLELRFPTPNDERGRDPLVDEPEEGPPPPPHRSSGNRFSRIIRSTSRGTKATRKSMEGMRRKSIQDEHDEDFQISDFGTVAKSLGGSPYDIAMGALNSRPLPSVPTQPHHLGMSHPMRTVEMSAEFASGVAKSRSRDRTAVPVGRQQIRRPHSYHESVVSRGPEDQIAVQRDDSRPPLSHGRSMPPLPNMTQGDMEYHTALRQVHRERPKSMFADGTGATRDTGSSVPSRGENSRSGGTVRLDPQHMHRRQLARPRSVVSVKELAQKFEQPSMEQPQQRQPAHSRATAPPAQTPAAPPTMASPSETAAQPGQIDWAAQSRLWRQRRQSAGQRIGLPQQNDEEAEEAPPPPPQHGSSSRGPSPNPASFTSPYTHVSHPLSPIPSSPYTLSQQNIPLPREREVSAASASVYSQATAYELPGSPVPLPRSPAPFPAAAPPPSAKSPFSRGSAPSPLGSHPISRPALTTTKTSPLPSSNSNSNSSSLKPSPTPTPKASYNSLPKISSPLASSSNPPSPRGIPEAWDRYSGGLEFDYEQGLGVGGSAGTREVGKKASRKSLTTSYVYGVDLSDVPVFVGRVG</sequence>
<feature type="compositionally biased region" description="Low complexity" evidence="1">
    <location>
        <begin position="1051"/>
        <end position="1061"/>
    </location>
</feature>